<sequence length="1753" mass="201593">MNVTPALKEELANWLDTYWTTYLKGDIETWSTFIRDDYRNIGGTKEEIWNSKQEIIDYTNSILDQMLGTVDIRNRKVELIPYGEYMMVHEFTDLFVKIEGEWTFYGPFRMSTLLEKTETGWIALHQHGSYPDMKAMEGEAFSIDALKAENAKLQAAVKSRTVELEIETALEKVRAEAMGMNKPDDILAICKIMFTELQSLGFSQLRNTLINFWDDESNSLIDYDYSDETGGNKAILSYSSHPVFEEFQKTIKNSKDAFAELIVTNEQLESWKQRRRDSGEYEDPRLNNITALYYYFYSIEVGAIGISTFSPITEEQLNVLKRFRNVFDFAYRRYADVAQAEAQAREAEIELALERVRARTMAMQRSEELVDVATVLFQQVKGLGVPQWNCGFNIWNIGDKEFTYYPGSPDGIISPSPCKIPLTEHPVFKRFDESRRRGEELLVFEKEGEEQTDHYRYMLSLPGVGDLLQSMLDAGFELPKFQIDHLANFAYGNLIFITYEHFPKMHDVFKRFAKVFEQTYTRFLDLQKAEAQARESQIEAALERVRSRSMGMQKSEELKEVIKIVYQQLRHLNIHLDHAGFVVDYKPKGDWYFWIADEQDIPSKITHPYFDSVWANQFNEAKEKGIDFFATHLNFEEKNKFYRELLSFVPGLPEASKDFYLNCPALAASTVLLENVALYIENFSGNPYTDDENNTLLRFGKVFQQTYTRFLDLQKAEAQAREAKIETALERVRSRSLAMHHSSELSAVVDTLLREFTNLEFTLTFCIINLIDEQDKSNTVWAANPETGKDPESYYMKFEDYPFHDAMWDAWKEQKKNFIYTIEGEEKKIYDEYLYTKTEFRRFPTHVQQANRALKRYVAGFTFFKYSGLQTVSENSISNEELNILERFGKVFEQSYTRFLDLQKAEAQAKEAQIEAALERVRSRSMAMHKSDELLEAGEILFLEMQKLGIEILTAGYVLIDEEEKNGLNYTPHPGTKKIMPVPVIIPHNETIHMQQVVENWKKGNSFFIVEMDENETIKHQTFIAERSTNFPLSAAELIAISPAKLFLHNFYFKEGYILIVGGTKLSAEQTDIMLRFAKVFQQTYTRFLDLQKAEAQAREAKIEAALEKARSRTMGMQSSDELPEVANVLFLEVQGLGIPAWSCGYNILAEDKTSAICCMSSEGTLQTPFKLRLFGEASFAEMGDFIRSAQTMLVQELGGKALEEHYDYMKSFPDLKPTFDQIDELGLSLPTYQINHLCKFTQGFLLFITYEKVPDSHDIFKRFTKVFEQTYTRFLDLKRAESQARQAKIETALEKVRARALAMQEPEELIEVAEVLRHEMGLLGVEELETCSIFIHDETIDRTECWYALKDSRSEEKKLVSDHFPLQLHDTWVGREMEKFYSSDAKQVSVLMQGANRKEWINYCEEQSISLQGYYGESIPDRTYHLYKFSHGAIGAASAGDISSESWDLLQRAASVFSLAYSRFKDLTQARFDLQRLKEEKQKAETALSELQTTQKQLIQSEKMASLGELTAGIAHEIQNPLNFVNNFSEVSKELLDEMKEAIDKGDTEEAKEIMQDLIQNLEKINHHGKRADGIVKGMLQHSRSSSGQKEPNDINALTDEYFRLAYHGLRAKDKSFNASLKTDYDESIGKVNIVPQDMGRVILNLITNAFYVVNEKSKQGIEGYEPTVSVSTKKIGDKVLISVTDNGNGIPQKVFDKIFQPFFTTKPTGQGTGLGLSLSYDIVKAHGGELKVETKENEGTSFIIQLHTKEN</sequence>
<dbReference type="InterPro" id="IPR004358">
    <property type="entry name" value="Sig_transdc_His_kin-like_C"/>
</dbReference>
<keyword evidence="3" id="KW-0597">Phosphoprotein</keyword>
<dbReference type="Gene3D" id="3.10.450.50">
    <property type="match status" value="1"/>
</dbReference>
<dbReference type="InterPro" id="IPR036890">
    <property type="entry name" value="HATPase_C_sf"/>
</dbReference>
<dbReference type="InterPro" id="IPR037401">
    <property type="entry name" value="SnoaL-like"/>
</dbReference>
<dbReference type="InterPro" id="IPR003594">
    <property type="entry name" value="HATPase_dom"/>
</dbReference>
<evidence type="ECO:0000256" key="4">
    <source>
        <dbReference type="SAM" id="Coils"/>
    </source>
</evidence>
<proteinExistence type="predicted"/>
<comment type="catalytic activity">
    <reaction evidence="1">
        <text>ATP + protein L-histidine = ADP + protein N-phospho-L-histidine.</text>
        <dbReference type="EC" id="2.7.13.3"/>
    </reaction>
</comment>
<evidence type="ECO:0000313" key="6">
    <source>
        <dbReference type="EMBL" id="QNA44556.1"/>
    </source>
</evidence>
<evidence type="ECO:0000256" key="1">
    <source>
        <dbReference type="ARBA" id="ARBA00000085"/>
    </source>
</evidence>
<protein>
    <recommendedName>
        <fullName evidence="2">histidine kinase</fullName>
        <ecNumber evidence="2">2.7.13.3</ecNumber>
    </recommendedName>
</protein>
<dbReference type="InterPro" id="IPR003661">
    <property type="entry name" value="HisK_dim/P_dom"/>
</dbReference>
<dbReference type="SMART" id="SM00388">
    <property type="entry name" value="HisKA"/>
    <property type="match status" value="1"/>
</dbReference>
<dbReference type="RefSeq" id="WP_182802858.1">
    <property type="nucleotide sequence ID" value="NZ_CP060007.1"/>
</dbReference>
<dbReference type="EC" id="2.7.13.3" evidence="2"/>
<dbReference type="Gene3D" id="3.30.565.10">
    <property type="entry name" value="Histidine kinase-like ATPase, C-terminal domain"/>
    <property type="match status" value="1"/>
</dbReference>
<dbReference type="SUPFAM" id="SSF54427">
    <property type="entry name" value="NTF2-like"/>
    <property type="match status" value="1"/>
</dbReference>
<dbReference type="PANTHER" id="PTHR43065:SF42">
    <property type="entry name" value="TWO-COMPONENT SENSOR PPRA"/>
    <property type="match status" value="1"/>
</dbReference>
<evidence type="ECO:0000259" key="5">
    <source>
        <dbReference type="PROSITE" id="PS50109"/>
    </source>
</evidence>
<name>A0A7G5XGF3_9BACT</name>
<keyword evidence="7" id="KW-1185">Reference proteome</keyword>
<dbReference type="EMBL" id="CP060007">
    <property type="protein sequence ID" value="QNA44556.1"/>
    <property type="molecule type" value="Genomic_DNA"/>
</dbReference>
<evidence type="ECO:0000256" key="2">
    <source>
        <dbReference type="ARBA" id="ARBA00012438"/>
    </source>
</evidence>
<dbReference type="GO" id="GO:0000155">
    <property type="term" value="F:phosphorelay sensor kinase activity"/>
    <property type="evidence" value="ECO:0007669"/>
    <property type="project" value="InterPro"/>
</dbReference>
<dbReference type="KEGG" id="lacs:H4075_21275"/>
<dbReference type="InterPro" id="IPR032710">
    <property type="entry name" value="NTF2-like_dom_sf"/>
</dbReference>
<dbReference type="PANTHER" id="PTHR43065">
    <property type="entry name" value="SENSOR HISTIDINE KINASE"/>
    <property type="match status" value="1"/>
</dbReference>
<evidence type="ECO:0000313" key="7">
    <source>
        <dbReference type="Proteomes" id="UP000515344"/>
    </source>
</evidence>
<keyword evidence="4" id="KW-0175">Coiled coil</keyword>
<dbReference type="SMART" id="SM00387">
    <property type="entry name" value="HATPase_c"/>
    <property type="match status" value="1"/>
</dbReference>
<dbReference type="InterPro" id="IPR036097">
    <property type="entry name" value="HisK_dim/P_sf"/>
</dbReference>
<accession>A0A7G5XGF3</accession>
<dbReference type="SUPFAM" id="SSF55874">
    <property type="entry name" value="ATPase domain of HSP90 chaperone/DNA topoisomerase II/histidine kinase"/>
    <property type="match status" value="1"/>
</dbReference>
<dbReference type="PRINTS" id="PR00344">
    <property type="entry name" value="BCTRLSENSOR"/>
</dbReference>
<dbReference type="Gene3D" id="1.10.287.130">
    <property type="match status" value="1"/>
</dbReference>
<feature type="domain" description="Histidine kinase" evidence="5">
    <location>
        <begin position="1514"/>
        <end position="1752"/>
    </location>
</feature>
<reference evidence="7" key="1">
    <citation type="submission" date="2020-08" db="EMBL/GenBank/DDBJ databases">
        <title>Lacibacter sp. S13-6-6 genome sequencing.</title>
        <authorList>
            <person name="Jin L."/>
        </authorList>
    </citation>
    <scope>NUCLEOTIDE SEQUENCE [LARGE SCALE GENOMIC DNA]</scope>
    <source>
        <strain evidence="7">S13-6-6</strain>
    </source>
</reference>
<dbReference type="PROSITE" id="PS50109">
    <property type="entry name" value="HIS_KIN"/>
    <property type="match status" value="1"/>
</dbReference>
<dbReference type="SUPFAM" id="SSF47384">
    <property type="entry name" value="Homodimeric domain of signal transducing histidine kinase"/>
    <property type="match status" value="1"/>
</dbReference>
<organism evidence="6 7">
    <name type="scientific">Lacibacter sediminis</name>
    <dbReference type="NCBI Taxonomy" id="2760713"/>
    <lineage>
        <taxon>Bacteria</taxon>
        <taxon>Pseudomonadati</taxon>
        <taxon>Bacteroidota</taxon>
        <taxon>Chitinophagia</taxon>
        <taxon>Chitinophagales</taxon>
        <taxon>Chitinophagaceae</taxon>
        <taxon>Lacibacter</taxon>
    </lineage>
</organism>
<dbReference type="Proteomes" id="UP000515344">
    <property type="component" value="Chromosome"/>
</dbReference>
<gene>
    <name evidence="6" type="ORF">H4075_21275</name>
</gene>
<dbReference type="CDD" id="cd00082">
    <property type="entry name" value="HisKA"/>
    <property type="match status" value="1"/>
</dbReference>
<feature type="coiled-coil region" evidence="4">
    <location>
        <begin position="1468"/>
        <end position="1502"/>
    </location>
</feature>
<dbReference type="InterPro" id="IPR005467">
    <property type="entry name" value="His_kinase_dom"/>
</dbReference>
<dbReference type="Pfam" id="PF13474">
    <property type="entry name" value="SnoaL_3"/>
    <property type="match status" value="1"/>
</dbReference>
<evidence type="ECO:0000256" key="3">
    <source>
        <dbReference type="ARBA" id="ARBA00022553"/>
    </source>
</evidence>
<dbReference type="Pfam" id="PF02518">
    <property type="entry name" value="HATPase_c"/>
    <property type="match status" value="1"/>
</dbReference>